<dbReference type="SUPFAM" id="SSF46689">
    <property type="entry name" value="Homeodomain-like"/>
    <property type="match status" value="1"/>
</dbReference>
<evidence type="ECO:0000256" key="4">
    <source>
        <dbReference type="PROSITE-ProRule" id="PRU00339"/>
    </source>
</evidence>
<keyword evidence="4" id="KW-0802">TPR repeat</keyword>
<evidence type="ECO:0000256" key="5">
    <source>
        <dbReference type="SAM" id="Phobius"/>
    </source>
</evidence>
<name>A0A6I2MQZ1_9FLAO</name>
<proteinExistence type="predicted"/>
<dbReference type="PRINTS" id="PR00032">
    <property type="entry name" value="HTHARAC"/>
</dbReference>
<keyword evidence="2" id="KW-0238">DNA-binding</keyword>
<feature type="domain" description="HTH araC/xylS-type" evidence="6">
    <location>
        <begin position="13"/>
        <end position="112"/>
    </location>
</feature>
<evidence type="ECO:0000256" key="1">
    <source>
        <dbReference type="ARBA" id="ARBA00023015"/>
    </source>
</evidence>
<keyword evidence="5" id="KW-1133">Transmembrane helix</keyword>
<evidence type="ECO:0000313" key="7">
    <source>
        <dbReference type="EMBL" id="MRX64935.1"/>
    </source>
</evidence>
<dbReference type="InterPro" id="IPR018062">
    <property type="entry name" value="HTH_AraC-typ_CS"/>
</dbReference>
<dbReference type="Pfam" id="PF12833">
    <property type="entry name" value="HTH_18"/>
    <property type="match status" value="1"/>
</dbReference>
<dbReference type="Proteomes" id="UP000443153">
    <property type="component" value="Unassembled WGS sequence"/>
</dbReference>
<dbReference type="InterPro" id="IPR018060">
    <property type="entry name" value="HTH_AraC"/>
</dbReference>
<evidence type="ECO:0000256" key="3">
    <source>
        <dbReference type="ARBA" id="ARBA00023163"/>
    </source>
</evidence>
<dbReference type="PROSITE" id="PS00041">
    <property type="entry name" value="HTH_ARAC_FAMILY_1"/>
    <property type="match status" value="1"/>
</dbReference>
<dbReference type="PANTHER" id="PTHR43280:SF2">
    <property type="entry name" value="HTH-TYPE TRANSCRIPTIONAL REGULATOR EXSA"/>
    <property type="match status" value="1"/>
</dbReference>
<dbReference type="InterPro" id="IPR020449">
    <property type="entry name" value="Tscrpt_reg_AraC-type_HTH"/>
</dbReference>
<keyword evidence="8" id="KW-1185">Reference proteome</keyword>
<accession>A0A6I2MQZ1</accession>
<sequence length="683" mass="78789">MSNPSPKKPTFIEQAEAIILENLANDQFGVSELAEATHMSRSNLLRKIKKQTQLSASQFIRQVRLKEAMNLLKEDASTVSEISYQVGFGSTSYFIKCFREQYGYSPGEVGKSDVQVEIEQVKPNYLKLYKLPLIAVTSVILLVISFLIFSKNDKVHQLEIEKSIAVLPFKNESSDSTNLYFVNGLMESALNNLQKIEDLRVISRTSVEKYRKTEKGIPEIAEELDVNYLVEGSGQRIGDQVLLNIQLIEASSDTPIWLEQYNREVVDIFALQNDVAKKIADAIAAVVTPAELEQIEKKPTDNLLAYDYYLQALDPYYSRTNEGLEKAISLFEKAIEQDPEFALAYANIAISYYLLEMSQLEKQYTEKINSFADKALLYDSKSAESLVAKAFYYIQTKEYKLALPHLNKALEYNPNSSLAVQMLAEFYSHMVPNTNKYLEYALKGVQLNVASDSFTQSYTYLQLSNALVSSGFADEALKYINKSLDYNAENYFAPHLKAFILFAKDGNIERTRNLLIEEWNKDTTRLDILQDIGKLYYIEENYDSAYFYFKKFVETREAKGLDIYLQENVKIALVYKKMGLDTKAEKLFNDFSEYCKNDQSIYRSVNLVWKYAYEGKINEAIEQLRIFSETENYLYWFLLIEDEPLIKPLKSHPDFEAIMQKIKDRFWENQTKLKKSLEKDELI</sequence>
<dbReference type="Gene3D" id="1.25.40.10">
    <property type="entry name" value="Tetratricopeptide repeat domain"/>
    <property type="match status" value="2"/>
</dbReference>
<dbReference type="PROSITE" id="PS01124">
    <property type="entry name" value="HTH_ARAC_FAMILY_2"/>
    <property type="match status" value="1"/>
</dbReference>
<dbReference type="SMART" id="SM00028">
    <property type="entry name" value="TPR"/>
    <property type="match status" value="4"/>
</dbReference>
<evidence type="ECO:0000259" key="6">
    <source>
        <dbReference type="PROSITE" id="PS01124"/>
    </source>
</evidence>
<dbReference type="SUPFAM" id="SSF48452">
    <property type="entry name" value="TPR-like"/>
    <property type="match status" value="2"/>
</dbReference>
<dbReference type="GO" id="GO:0003700">
    <property type="term" value="F:DNA-binding transcription factor activity"/>
    <property type="evidence" value="ECO:0007669"/>
    <property type="project" value="InterPro"/>
</dbReference>
<dbReference type="PROSITE" id="PS50005">
    <property type="entry name" value="TPR"/>
    <property type="match status" value="1"/>
</dbReference>
<dbReference type="Gene3D" id="1.10.10.60">
    <property type="entry name" value="Homeodomain-like"/>
    <property type="match status" value="2"/>
</dbReference>
<dbReference type="PANTHER" id="PTHR43280">
    <property type="entry name" value="ARAC-FAMILY TRANSCRIPTIONAL REGULATOR"/>
    <property type="match status" value="1"/>
</dbReference>
<gene>
    <name evidence="7" type="ORF">GJ691_12250</name>
</gene>
<reference evidence="7 8" key="1">
    <citation type="submission" date="2019-11" db="EMBL/GenBank/DDBJ databases">
        <title>Maribacter lutea sp. nov., a marine bacterium isolated from intertidal sand.</title>
        <authorList>
            <person name="Liu A."/>
        </authorList>
    </citation>
    <scope>NUCLEOTIDE SEQUENCE [LARGE SCALE GENOMIC DNA]</scope>
    <source>
        <strain evidence="7 8">RZ05</strain>
    </source>
</reference>
<keyword evidence="5" id="KW-0812">Transmembrane</keyword>
<evidence type="ECO:0000313" key="8">
    <source>
        <dbReference type="Proteomes" id="UP000443153"/>
    </source>
</evidence>
<organism evidence="7 8">
    <name type="scientific">Maribacter luteus</name>
    <dbReference type="NCBI Taxonomy" id="2594478"/>
    <lineage>
        <taxon>Bacteria</taxon>
        <taxon>Pseudomonadati</taxon>
        <taxon>Bacteroidota</taxon>
        <taxon>Flavobacteriia</taxon>
        <taxon>Flavobacteriales</taxon>
        <taxon>Flavobacteriaceae</taxon>
        <taxon>Maribacter</taxon>
    </lineage>
</organism>
<dbReference type="InterPro" id="IPR009057">
    <property type="entry name" value="Homeodomain-like_sf"/>
</dbReference>
<evidence type="ECO:0000256" key="2">
    <source>
        <dbReference type="ARBA" id="ARBA00023125"/>
    </source>
</evidence>
<dbReference type="InterPro" id="IPR019734">
    <property type="entry name" value="TPR_rpt"/>
</dbReference>
<dbReference type="Pfam" id="PF13181">
    <property type="entry name" value="TPR_8"/>
    <property type="match status" value="1"/>
</dbReference>
<feature type="repeat" description="TPR" evidence="4">
    <location>
        <begin position="383"/>
        <end position="416"/>
    </location>
</feature>
<dbReference type="Gene3D" id="3.40.50.10070">
    <property type="entry name" value="TolB, N-terminal domain"/>
    <property type="match status" value="1"/>
</dbReference>
<dbReference type="AlphaFoldDB" id="A0A6I2MQZ1"/>
<protein>
    <submittedName>
        <fullName evidence="7">Helix-turn-helix domain-containing protein</fullName>
    </submittedName>
</protein>
<dbReference type="GO" id="GO:0043565">
    <property type="term" value="F:sequence-specific DNA binding"/>
    <property type="evidence" value="ECO:0007669"/>
    <property type="project" value="InterPro"/>
</dbReference>
<dbReference type="RefSeq" id="WP_154367296.1">
    <property type="nucleotide sequence ID" value="NZ_WKJH01000021.1"/>
</dbReference>
<feature type="transmembrane region" description="Helical" evidence="5">
    <location>
        <begin position="131"/>
        <end position="149"/>
    </location>
</feature>
<dbReference type="EMBL" id="WKJH01000021">
    <property type="protein sequence ID" value="MRX64935.1"/>
    <property type="molecule type" value="Genomic_DNA"/>
</dbReference>
<dbReference type="OrthoDB" id="9779074at2"/>
<keyword evidence="5" id="KW-0472">Membrane</keyword>
<dbReference type="InterPro" id="IPR011990">
    <property type="entry name" value="TPR-like_helical_dom_sf"/>
</dbReference>
<keyword evidence="3" id="KW-0804">Transcription</keyword>
<comment type="caution">
    <text evidence="7">The sequence shown here is derived from an EMBL/GenBank/DDBJ whole genome shotgun (WGS) entry which is preliminary data.</text>
</comment>
<dbReference type="SMART" id="SM00342">
    <property type="entry name" value="HTH_ARAC"/>
    <property type="match status" value="1"/>
</dbReference>
<keyword evidence="1" id="KW-0805">Transcription regulation</keyword>